<reference evidence="5" key="1">
    <citation type="journal article" date="2020" name="Stud. Mycol.">
        <title>101 Dothideomycetes genomes: a test case for predicting lifestyles and emergence of pathogens.</title>
        <authorList>
            <person name="Haridas S."/>
            <person name="Albert R."/>
            <person name="Binder M."/>
            <person name="Bloem J."/>
            <person name="Labutti K."/>
            <person name="Salamov A."/>
            <person name="Andreopoulos B."/>
            <person name="Baker S."/>
            <person name="Barry K."/>
            <person name="Bills G."/>
            <person name="Bluhm B."/>
            <person name="Cannon C."/>
            <person name="Castanera R."/>
            <person name="Culley D."/>
            <person name="Daum C."/>
            <person name="Ezra D."/>
            <person name="Gonzalez J."/>
            <person name="Henrissat B."/>
            <person name="Kuo A."/>
            <person name="Liang C."/>
            <person name="Lipzen A."/>
            <person name="Lutzoni F."/>
            <person name="Magnuson J."/>
            <person name="Mondo S."/>
            <person name="Nolan M."/>
            <person name="Ohm R."/>
            <person name="Pangilinan J."/>
            <person name="Park H.-J."/>
            <person name="Ramirez L."/>
            <person name="Alfaro M."/>
            <person name="Sun H."/>
            <person name="Tritt A."/>
            <person name="Yoshinaga Y."/>
            <person name="Zwiers L.-H."/>
            <person name="Turgeon B."/>
            <person name="Goodwin S."/>
            <person name="Spatafora J."/>
            <person name="Crous P."/>
            <person name="Grigoriev I."/>
        </authorList>
    </citation>
    <scope>NUCLEOTIDE SEQUENCE</scope>
    <source>
        <strain evidence="5">CBS 123094</strain>
    </source>
</reference>
<gene>
    <name evidence="5" type="ORF">P154DRAFT_579271</name>
</gene>
<evidence type="ECO:0000256" key="3">
    <source>
        <dbReference type="SAM" id="SignalP"/>
    </source>
</evidence>
<feature type="chain" id="PRO_5025598756" description="DUF7707 domain-containing protein" evidence="3">
    <location>
        <begin position="18"/>
        <end position="420"/>
    </location>
</feature>
<keyword evidence="3" id="KW-0732">Signal</keyword>
<keyword evidence="2" id="KW-0472">Membrane</keyword>
<accession>A0A6A5W5K9</accession>
<feature type="region of interest" description="Disordered" evidence="1">
    <location>
        <begin position="149"/>
        <end position="179"/>
    </location>
</feature>
<name>A0A6A5W5K9_9PLEO</name>
<keyword evidence="6" id="KW-1185">Reference proteome</keyword>
<proteinExistence type="predicted"/>
<feature type="domain" description="DUF7707" evidence="4">
    <location>
        <begin position="40"/>
        <end position="136"/>
    </location>
</feature>
<feature type="region of interest" description="Disordered" evidence="1">
    <location>
        <begin position="251"/>
        <end position="287"/>
    </location>
</feature>
<keyword evidence="2" id="KW-1133">Transmembrane helix</keyword>
<sequence>MFSNFLLFATILVMVEGNIVFRELKRDINDGGYDTKCCGVHPNIFKAEEKETICYMQTSACAEVCKFDQGGSGILVNSCNPKTLEYTCRCSNEIEPDIGKYGDTVPGSLCRKWSDACLNAAQNKAQLDYCKSEAKCPSLLAVYISTTRASPSSTSTSPAITSSSTIVTTTPNATPSNTDQDLINALESATEYQSPSATSLSNKNSPPMRSSEGLSSLAKAGIGSAAGIVFVAFVGLAIFFILRRRKNAKEKQEQQQQHIENEKRRSMDASGLQVDHGSTGHGITRHSVYAHETRFPRHSELYGSTPFEAEDMAYTDRLAVPSTYDMDVPVRLSTSRPNSFELDVSADTPPLGTIKARTIPSEPEIAIPEPAVLADPAIHTAQPIQRMGTVTGTGDPPEEMTDPAIQVGTYIAYNPTRHST</sequence>
<dbReference type="PANTHER" id="PTHR38118">
    <property type="entry name" value="ANCHORED CELL WALL PROTEIN 11-RELATED"/>
    <property type="match status" value="1"/>
</dbReference>
<dbReference type="Proteomes" id="UP000799779">
    <property type="component" value="Unassembled WGS sequence"/>
</dbReference>
<keyword evidence="2" id="KW-0812">Transmembrane</keyword>
<feature type="region of interest" description="Disordered" evidence="1">
    <location>
        <begin position="191"/>
        <end position="214"/>
    </location>
</feature>
<evidence type="ECO:0000259" key="4">
    <source>
        <dbReference type="Pfam" id="PF24808"/>
    </source>
</evidence>
<evidence type="ECO:0000313" key="6">
    <source>
        <dbReference type="Proteomes" id="UP000799779"/>
    </source>
</evidence>
<evidence type="ECO:0000313" key="5">
    <source>
        <dbReference type="EMBL" id="KAF1997153.1"/>
    </source>
</evidence>
<dbReference type="Pfam" id="PF24808">
    <property type="entry name" value="DUF7707"/>
    <property type="match status" value="1"/>
</dbReference>
<dbReference type="PANTHER" id="PTHR38118:SF2">
    <property type="entry name" value="CDP-ALCOHOL PHOSPHATIDYLTRANSFERASE PROTEIN"/>
    <property type="match status" value="1"/>
</dbReference>
<feature type="compositionally biased region" description="Basic and acidic residues" evidence="1">
    <location>
        <begin position="251"/>
        <end position="267"/>
    </location>
</feature>
<dbReference type="AlphaFoldDB" id="A0A6A5W5K9"/>
<organism evidence="5 6">
    <name type="scientific">Amniculicola lignicola CBS 123094</name>
    <dbReference type="NCBI Taxonomy" id="1392246"/>
    <lineage>
        <taxon>Eukaryota</taxon>
        <taxon>Fungi</taxon>
        <taxon>Dikarya</taxon>
        <taxon>Ascomycota</taxon>
        <taxon>Pezizomycotina</taxon>
        <taxon>Dothideomycetes</taxon>
        <taxon>Pleosporomycetidae</taxon>
        <taxon>Pleosporales</taxon>
        <taxon>Amniculicolaceae</taxon>
        <taxon>Amniculicola</taxon>
    </lineage>
</organism>
<dbReference type="EMBL" id="ML977617">
    <property type="protein sequence ID" value="KAF1997153.1"/>
    <property type="molecule type" value="Genomic_DNA"/>
</dbReference>
<dbReference type="OrthoDB" id="2439692at2759"/>
<dbReference type="InterPro" id="IPR056124">
    <property type="entry name" value="DUF7707"/>
</dbReference>
<evidence type="ECO:0000256" key="2">
    <source>
        <dbReference type="SAM" id="Phobius"/>
    </source>
</evidence>
<feature type="transmembrane region" description="Helical" evidence="2">
    <location>
        <begin position="220"/>
        <end position="242"/>
    </location>
</feature>
<evidence type="ECO:0000256" key="1">
    <source>
        <dbReference type="SAM" id="MobiDB-lite"/>
    </source>
</evidence>
<feature type="compositionally biased region" description="Low complexity" evidence="1">
    <location>
        <begin position="149"/>
        <end position="171"/>
    </location>
</feature>
<feature type="signal peptide" evidence="3">
    <location>
        <begin position="1"/>
        <end position="17"/>
    </location>
</feature>
<protein>
    <recommendedName>
        <fullName evidence="4">DUF7707 domain-containing protein</fullName>
    </recommendedName>
</protein>